<dbReference type="GO" id="GO:0004523">
    <property type="term" value="F:RNA-DNA hybrid ribonuclease activity"/>
    <property type="evidence" value="ECO:0007669"/>
    <property type="project" value="InterPro"/>
</dbReference>
<dbReference type="AlphaFoldDB" id="A0A4Y2E5G5"/>
<name>A0A4Y2E5G5_ARAVE</name>
<dbReference type="OrthoDB" id="6515318at2759"/>
<reference evidence="2 3" key="1">
    <citation type="journal article" date="2019" name="Sci. Rep.">
        <title>Orb-weaving spider Araneus ventricosus genome elucidates the spidroin gene catalogue.</title>
        <authorList>
            <person name="Kono N."/>
            <person name="Nakamura H."/>
            <person name="Ohtoshi R."/>
            <person name="Moran D.A.P."/>
            <person name="Shinohara A."/>
            <person name="Yoshida Y."/>
            <person name="Fujiwara M."/>
            <person name="Mori M."/>
            <person name="Tomita M."/>
            <person name="Arakawa K."/>
        </authorList>
    </citation>
    <scope>NUCLEOTIDE SEQUENCE [LARGE SCALE GENOMIC DNA]</scope>
</reference>
<evidence type="ECO:0000313" key="2">
    <source>
        <dbReference type="EMBL" id="GBM24380.1"/>
    </source>
</evidence>
<evidence type="ECO:0000313" key="3">
    <source>
        <dbReference type="Proteomes" id="UP000499080"/>
    </source>
</evidence>
<protein>
    <recommendedName>
        <fullName evidence="1">RNase H type-1 domain-containing protein</fullName>
    </recommendedName>
</protein>
<dbReference type="GO" id="GO:0003676">
    <property type="term" value="F:nucleic acid binding"/>
    <property type="evidence" value="ECO:0007669"/>
    <property type="project" value="InterPro"/>
</dbReference>
<comment type="caution">
    <text evidence="2">The sequence shown here is derived from an EMBL/GenBank/DDBJ whole genome shotgun (WGS) entry which is preliminary data.</text>
</comment>
<dbReference type="Gene3D" id="3.30.420.10">
    <property type="entry name" value="Ribonuclease H-like superfamily/Ribonuclease H"/>
    <property type="match status" value="1"/>
</dbReference>
<dbReference type="Pfam" id="PF00075">
    <property type="entry name" value="RNase_H"/>
    <property type="match status" value="1"/>
</dbReference>
<dbReference type="InterPro" id="IPR012337">
    <property type="entry name" value="RNaseH-like_sf"/>
</dbReference>
<sequence>MSKVHHLLYSIYFQAIQQVVQYVKANDLGHVNIISDSRPARMALSAVEEARDIINNIKQDIKEQKRKITLTWIRTHMRNFGNERADQLAKEATLTSDESVSFVPTRNQRRNEGNKIIKDLWQNLGNDPKNARWTKNLIDKVNVDRLYGDFYANQILTAHGVFREHQARFFGKTSLCSCGQERDLFFT</sequence>
<dbReference type="SUPFAM" id="SSF53098">
    <property type="entry name" value="Ribonuclease H-like"/>
    <property type="match status" value="1"/>
</dbReference>
<gene>
    <name evidence="2" type="ORF">AVEN_80101_1</name>
</gene>
<dbReference type="InterPro" id="IPR036397">
    <property type="entry name" value="RNaseH_sf"/>
</dbReference>
<evidence type="ECO:0000259" key="1">
    <source>
        <dbReference type="PROSITE" id="PS50879"/>
    </source>
</evidence>
<organism evidence="2 3">
    <name type="scientific">Araneus ventricosus</name>
    <name type="common">Orbweaver spider</name>
    <name type="synonym">Epeira ventricosa</name>
    <dbReference type="NCBI Taxonomy" id="182803"/>
    <lineage>
        <taxon>Eukaryota</taxon>
        <taxon>Metazoa</taxon>
        <taxon>Ecdysozoa</taxon>
        <taxon>Arthropoda</taxon>
        <taxon>Chelicerata</taxon>
        <taxon>Arachnida</taxon>
        <taxon>Araneae</taxon>
        <taxon>Araneomorphae</taxon>
        <taxon>Entelegynae</taxon>
        <taxon>Araneoidea</taxon>
        <taxon>Araneidae</taxon>
        <taxon>Araneus</taxon>
    </lineage>
</organism>
<dbReference type="EMBL" id="BGPR01091694">
    <property type="protein sequence ID" value="GBM24380.1"/>
    <property type="molecule type" value="Genomic_DNA"/>
</dbReference>
<keyword evidence="3" id="KW-1185">Reference proteome</keyword>
<proteinExistence type="predicted"/>
<dbReference type="InterPro" id="IPR002156">
    <property type="entry name" value="RNaseH_domain"/>
</dbReference>
<dbReference type="Proteomes" id="UP000499080">
    <property type="component" value="Unassembled WGS sequence"/>
</dbReference>
<accession>A0A4Y2E5G5</accession>
<feature type="domain" description="RNase H type-1" evidence="1">
    <location>
        <begin position="1"/>
        <end position="94"/>
    </location>
</feature>
<dbReference type="PROSITE" id="PS50879">
    <property type="entry name" value="RNASE_H_1"/>
    <property type="match status" value="1"/>
</dbReference>